<dbReference type="CDD" id="cd06558">
    <property type="entry name" value="crotonase-like"/>
    <property type="match status" value="1"/>
</dbReference>
<evidence type="ECO:0000313" key="13">
    <source>
        <dbReference type="Proteomes" id="UP000799423"/>
    </source>
</evidence>
<dbReference type="PROSITE" id="PS50991">
    <property type="entry name" value="PYR_CT"/>
    <property type="match status" value="1"/>
</dbReference>
<evidence type="ECO:0000256" key="5">
    <source>
        <dbReference type="ARBA" id="ARBA00022723"/>
    </source>
</evidence>
<dbReference type="InterPro" id="IPR013785">
    <property type="entry name" value="Aldolase_TIM"/>
</dbReference>
<dbReference type="Pfam" id="PF00378">
    <property type="entry name" value="ECH_1"/>
    <property type="match status" value="1"/>
</dbReference>
<evidence type="ECO:0000256" key="4">
    <source>
        <dbReference type="ARBA" id="ARBA00012910"/>
    </source>
</evidence>
<keyword evidence="5" id="KW-0479">Metal-binding</keyword>
<evidence type="ECO:0000256" key="1">
    <source>
        <dbReference type="ARBA" id="ARBA00004685"/>
    </source>
</evidence>
<dbReference type="PANTHER" id="PTHR42738:SF17">
    <property type="entry name" value="HYDROXYMETHYLGLUTARYL-COA LYASE"/>
    <property type="match status" value="1"/>
</dbReference>
<feature type="compositionally biased region" description="Low complexity" evidence="10">
    <location>
        <begin position="336"/>
        <end position="379"/>
    </location>
</feature>
<dbReference type="Gene3D" id="3.90.226.10">
    <property type="entry name" value="2-enoyl-CoA Hydratase, Chain A, domain 1"/>
    <property type="match status" value="1"/>
</dbReference>
<protein>
    <recommendedName>
        <fullName evidence="4">hydroxymethylglutaryl-CoA lyase</fullName>
        <ecNumber evidence="4">4.1.3.4</ecNumber>
    </recommendedName>
</protein>
<keyword evidence="7 12" id="KW-0456">Lyase</keyword>
<gene>
    <name evidence="12" type="ORF">T440DRAFT_387063</name>
</gene>
<evidence type="ECO:0000256" key="7">
    <source>
        <dbReference type="ARBA" id="ARBA00023239"/>
    </source>
</evidence>
<dbReference type="EC" id="4.1.3.4" evidence="4"/>
<evidence type="ECO:0000259" key="11">
    <source>
        <dbReference type="PROSITE" id="PS50991"/>
    </source>
</evidence>
<dbReference type="UniPathway" id="UPA00896">
    <property type="reaction ID" value="UER00863"/>
</dbReference>
<dbReference type="GO" id="GO:0006552">
    <property type="term" value="P:L-leucine catabolic process"/>
    <property type="evidence" value="ECO:0007669"/>
    <property type="project" value="TreeGrafter"/>
</dbReference>
<proteinExistence type="inferred from homology"/>
<evidence type="ECO:0000256" key="2">
    <source>
        <dbReference type="ARBA" id="ARBA00005143"/>
    </source>
</evidence>
<dbReference type="InterPro" id="IPR043594">
    <property type="entry name" value="HMGL"/>
</dbReference>
<dbReference type="Pfam" id="PF00682">
    <property type="entry name" value="HMGL-like"/>
    <property type="match status" value="1"/>
</dbReference>
<dbReference type="InterPro" id="IPR000891">
    <property type="entry name" value="PYR_CT"/>
</dbReference>
<dbReference type="NCBIfam" id="NF004283">
    <property type="entry name" value="PRK05692.1"/>
    <property type="match status" value="1"/>
</dbReference>
<feature type="region of interest" description="Disordered" evidence="10">
    <location>
        <begin position="327"/>
        <end position="390"/>
    </location>
</feature>
<keyword evidence="13" id="KW-1185">Reference proteome</keyword>
<dbReference type="PROSITE" id="PS00166">
    <property type="entry name" value="ENOYL_COA_HYDRATASE"/>
    <property type="match status" value="1"/>
</dbReference>
<dbReference type="GO" id="GO:0046872">
    <property type="term" value="F:metal ion binding"/>
    <property type="evidence" value="ECO:0007669"/>
    <property type="project" value="UniProtKB-KW"/>
</dbReference>
<comment type="catalytic activity">
    <reaction evidence="8">
        <text>(3S)-3-hydroxy-3-methylglutaryl-CoA = acetoacetate + acetyl-CoA</text>
        <dbReference type="Rhea" id="RHEA:24404"/>
        <dbReference type="ChEBI" id="CHEBI:13705"/>
        <dbReference type="ChEBI" id="CHEBI:43074"/>
        <dbReference type="ChEBI" id="CHEBI:57288"/>
        <dbReference type="EC" id="4.1.3.4"/>
    </reaction>
</comment>
<comment type="similarity">
    <text evidence="9">Belongs to the enoyl-CoA hydratase/isomerase family.</text>
</comment>
<dbReference type="SUPFAM" id="SSF51569">
    <property type="entry name" value="Aldolase"/>
    <property type="match status" value="1"/>
</dbReference>
<evidence type="ECO:0000256" key="3">
    <source>
        <dbReference type="ARBA" id="ARBA00009405"/>
    </source>
</evidence>
<evidence type="ECO:0000256" key="10">
    <source>
        <dbReference type="SAM" id="MobiDB-lite"/>
    </source>
</evidence>
<dbReference type="SUPFAM" id="SSF52096">
    <property type="entry name" value="ClpP/crotonase"/>
    <property type="match status" value="1"/>
</dbReference>
<dbReference type="InterPro" id="IPR029045">
    <property type="entry name" value="ClpP/crotonase-like_dom_sf"/>
</dbReference>
<keyword evidence="6" id="KW-0843">Virulence</keyword>
<evidence type="ECO:0000256" key="6">
    <source>
        <dbReference type="ARBA" id="ARBA00023026"/>
    </source>
</evidence>
<dbReference type="Proteomes" id="UP000799423">
    <property type="component" value="Unassembled WGS sequence"/>
</dbReference>
<evidence type="ECO:0000256" key="8">
    <source>
        <dbReference type="ARBA" id="ARBA00049877"/>
    </source>
</evidence>
<dbReference type="EMBL" id="MU006291">
    <property type="protein sequence ID" value="KAF2854912.1"/>
    <property type="molecule type" value="Genomic_DNA"/>
</dbReference>
<reference evidence="12" key="1">
    <citation type="submission" date="2020-01" db="EMBL/GenBank/DDBJ databases">
        <authorList>
            <consortium name="DOE Joint Genome Institute"/>
            <person name="Haridas S."/>
            <person name="Albert R."/>
            <person name="Binder M."/>
            <person name="Bloem J."/>
            <person name="Labutti K."/>
            <person name="Salamov A."/>
            <person name="Andreopoulos B."/>
            <person name="Baker S.E."/>
            <person name="Barry K."/>
            <person name="Bills G."/>
            <person name="Bluhm B.H."/>
            <person name="Cannon C."/>
            <person name="Castanera R."/>
            <person name="Culley D.E."/>
            <person name="Daum C."/>
            <person name="Ezra D."/>
            <person name="Gonzalez J.B."/>
            <person name="Henrissat B."/>
            <person name="Kuo A."/>
            <person name="Liang C."/>
            <person name="Lipzen A."/>
            <person name="Lutzoni F."/>
            <person name="Magnuson J."/>
            <person name="Mondo S."/>
            <person name="Nolan M."/>
            <person name="Ohm R."/>
            <person name="Pangilinan J."/>
            <person name="Park H.-J."/>
            <person name="Ramirez L."/>
            <person name="Alfaro M."/>
            <person name="Sun H."/>
            <person name="Tritt A."/>
            <person name="Yoshinaga Y."/>
            <person name="Zwiers L.-H."/>
            <person name="Turgeon B.G."/>
            <person name="Goodwin S.B."/>
            <person name="Spatafora J.W."/>
            <person name="Crous P.W."/>
            <person name="Grigoriev I.V."/>
        </authorList>
    </citation>
    <scope>NUCLEOTIDE SEQUENCE</scope>
    <source>
        <strain evidence="12">IPT5</strain>
    </source>
</reference>
<dbReference type="InterPro" id="IPR001753">
    <property type="entry name" value="Enoyl-CoA_hydra/iso"/>
</dbReference>
<dbReference type="OrthoDB" id="10253869at2759"/>
<accession>A0A6A7BI21</accession>
<dbReference type="InterPro" id="IPR018376">
    <property type="entry name" value="Enoyl-CoA_hyd/isom_CS"/>
</dbReference>
<evidence type="ECO:0000256" key="9">
    <source>
        <dbReference type="RuleBase" id="RU003707"/>
    </source>
</evidence>
<feature type="domain" description="Pyruvate carboxyltransferase" evidence="11">
    <location>
        <begin position="32"/>
        <end position="310"/>
    </location>
</feature>
<comment type="similarity">
    <text evidence="3">Belongs to the HMG-CoA lyase family.</text>
</comment>
<dbReference type="FunFam" id="3.20.20.70:FF:000201">
    <property type="entry name" value="Hydroxymethylglutaryl-CoA lyase"/>
    <property type="match status" value="1"/>
</dbReference>
<name>A0A6A7BI21_9PLEO</name>
<dbReference type="PANTHER" id="PTHR42738">
    <property type="entry name" value="HYDROXYMETHYLGLUTARYL-COA LYASE"/>
    <property type="match status" value="1"/>
</dbReference>
<comment type="pathway">
    <text evidence="1">Mycotoxin biosynthesis.</text>
</comment>
<dbReference type="CDD" id="cd07938">
    <property type="entry name" value="DRE_TIM_HMGL"/>
    <property type="match status" value="1"/>
</dbReference>
<dbReference type="Gene3D" id="3.20.20.70">
    <property type="entry name" value="Aldolase class I"/>
    <property type="match status" value="1"/>
</dbReference>
<dbReference type="GO" id="GO:0046951">
    <property type="term" value="P:ketone body biosynthetic process"/>
    <property type="evidence" value="ECO:0007669"/>
    <property type="project" value="TreeGrafter"/>
</dbReference>
<comment type="pathway">
    <text evidence="2">Metabolic intermediate metabolism; (S)-3-hydroxy-3-methylglutaryl-CoA degradation; acetoacetate from (S)-3-hydroxy-3-methylglutaryl-CoA: step 1/1.</text>
</comment>
<sequence length="655" mass="70134">MYPACAGGVRRSVRPCTTAFNTQRLLSTSKRVRIVEVGPRDGLQNISKPIPTATKIALIQRLAATGLKTIEITSAVSPKAVPQLSDNQQLLSHESIQELVKQSGQGKAQTRMPVLVPNKKGLELAMKQGVKEVAVFVSATEGFSQKNTKCSVEDGLQRARQVAELAKENSIAVRGYISCIFHDPYDGSTPEAAVLHGVRELLAMGCYEVSLGDTVGVGAAADVERLLKYLFDNGISAEKLAGHFHDTYGQAVSNVWKAFELGLRTFDSSVSGLGGCPYAPGAKGNVASEDLVYLFDRAGVDTGVDLTRLVETGTWISEQLQQETSSRVGAALAQRSNTETSSTTTTSTTTTTAAAAATSTSTNISNPSTPPTSDLSSTPIQWTPVPDQTPGLQILRSGPNIKIILDRPSNGNSLTIPMLTSLTTFFTRCATDASISRVLLTATGKYFCTGMDLGKDTSVVAKSTAAGIEQFHRLTKLFEAIDRAPQVTIAALNGPAYGGGVGLAMLCDIRLGVKNASMTLSEVKLGLAAATISKYVIREWGPAFAREAMLTARPVSLSQLQSLGVVSRVVEDRVALEAACEELLRHLKRTAPRASALSKQLVRIAGEDEQGDMIRSVFEEMMRPGGESEFGLRMFQEKRSVDWDEWIEGKGKAKL</sequence>
<evidence type="ECO:0000313" key="12">
    <source>
        <dbReference type="EMBL" id="KAF2854912.1"/>
    </source>
</evidence>
<dbReference type="GO" id="GO:0004419">
    <property type="term" value="F:hydroxymethylglutaryl-CoA lyase activity"/>
    <property type="evidence" value="ECO:0007669"/>
    <property type="project" value="UniProtKB-EC"/>
</dbReference>
<organism evidence="12 13">
    <name type="scientific">Plenodomus tracheiphilus IPT5</name>
    <dbReference type="NCBI Taxonomy" id="1408161"/>
    <lineage>
        <taxon>Eukaryota</taxon>
        <taxon>Fungi</taxon>
        <taxon>Dikarya</taxon>
        <taxon>Ascomycota</taxon>
        <taxon>Pezizomycotina</taxon>
        <taxon>Dothideomycetes</taxon>
        <taxon>Pleosporomycetidae</taxon>
        <taxon>Pleosporales</taxon>
        <taxon>Pleosporineae</taxon>
        <taxon>Leptosphaeriaceae</taxon>
        <taxon>Plenodomus</taxon>
    </lineage>
</organism>
<dbReference type="AlphaFoldDB" id="A0A6A7BI21"/>